<sequence length="457" mass="50052">MAQDGSAGRRPRVVVVGAGFGGIHAAMGLGKIDADVTVVDRKNHHTFQPLLYQVALAVLSPGEIAQPIRSILRNNANTEVVMDEVIGFDTEAKRVHLKSGTELVYDYLVVGTGSTHSYFGKDEWAKLAPGLKSLEDATEIRRRVLLVFELAERQMLETGVHPPLNFVIIGGGPTGVELAGAISDIAKLYMKKDFRHIDPAMAKVLILEGSPYILGAYPPDLQKKAVEQLTALGVQTRTGSHVTDVQPGYVMVGEEKIESACTLWAAGVQASPLAKLLAPALGCELDRRGCMLVDEHLNPPGHPEVFIIGDMAHFMQDGKQVPGVAQPAMQMGRYAAKRIGLLMAGRAERQKPFRYFDKGDMATIGRKAAVARIVWPFHAHWSGFMAWATWLVVHIFFLIGFRNRFSVFRQWAYTYLSFQDGVRLIVGSQDLPGWNELTADSPSLPEPVVASHPTRAV</sequence>
<accession>E3T747</accession>
<keyword evidence="8" id="KW-0472">Membrane</keyword>
<dbReference type="Pfam" id="PF07992">
    <property type="entry name" value="Pyr_redox_2"/>
    <property type="match status" value="1"/>
</dbReference>
<dbReference type="PRINTS" id="PR00411">
    <property type="entry name" value="PNDRDTASEI"/>
</dbReference>
<feature type="domain" description="FAD/NAD(P)-binding" evidence="9">
    <location>
        <begin position="12"/>
        <end position="332"/>
    </location>
</feature>
<dbReference type="InterPro" id="IPR036188">
    <property type="entry name" value="FAD/NAD-bd_sf"/>
</dbReference>
<dbReference type="PANTHER" id="PTHR43706">
    <property type="entry name" value="NADH DEHYDROGENASE"/>
    <property type="match status" value="1"/>
</dbReference>
<evidence type="ECO:0000256" key="2">
    <source>
        <dbReference type="ARBA" id="ARBA00012637"/>
    </source>
</evidence>
<evidence type="ECO:0000259" key="9">
    <source>
        <dbReference type="Pfam" id="PF07992"/>
    </source>
</evidence>
<comment type="similarity">
    <text evidence="1">Belongs to the NADH dehydrogenase family.</text>
</comment>
<dbReference type="AlphaFoldDB" id="E3T747"/>
<evidence type="ECO:0000256" key="3">
    <source>
        <dbReference type="ARBA" id="ARBA00022630"/>
    </source>
</evidence>
<dbReference type="InterPro" id="IPR045024">
    <property type="entry name" value="NDH-2"/>
</dbReference>
<evidence type="ECO:0000256" key="4">
    <source>
        <dbReference type="ARBA" id="ARBA00022827"/>
    </source>
</evidence>
<keyword evidence="3" id="KW-0285">Flavoprotein</keyword>
<comment type="catalytic activity">
    <reaction evidence="7">
        <text>a quinone + NADH + H(+) = a quinol + NAD(+)</text>
        <dbReference type="Rhea" id="RHEA:46160"/>
        <dbReference type="ChEBI" id="CHEBI:15378"/>
        <dbReference type="ChEBI" id="CHEBI:24646"/>
        <dbReference type="ChEBI" id="CHEBI:57540"/>
        <dbReference type="ChEBI" id="CHEBI:57945"/>
        <dbReference type="ChEBI" id="CHEBI:132124"/>
        <dbReference type="EC" id="1.6.5.9"/>
    </reaction>
</comment>
<protein>
    <recommendedName>
        <fullName evidence="2">NADH:ubiquinone reductase (non-electrogenic)</fullName>
        <ecNumber evidence="2">1.6.5.9</ecNumber>
    </recommendedName>
</protein>
<evidence type="ECO:0000256" key="8">
    <source>
        <dbReference type="SAM" id="Phobius"/>
    </source>
</evidence>
<feature type="transmembrane region" description="Helical" evidence="8">
    <location>
        <begin position="381"/>
        <end position="401"/>
    </location>
</feature>
<reference evidence="10" key="1">
    <citation type="submission" date="2009-12" db="EMBL/GenBank/DDBJ databases">
        <authorList>
            <person name="Kielak A."/>
            <person name="van Veen J.A."/>
            <person name="Kowalchuk G.A."/>
        </authorList>
    </citation>
    <scope>NUCLEOTIDE SEQUENCE</scope>
</reference>
<evidence type="ECO:0000256" key="5">
    <source>
        <dbReference type="ARBA" id="ARBA00023002"/>
    </source>
</evidence>
<dbReference type="PRINTS" id="PR00368">
    <property type="entry name" value="FADPNR"/>
</dbReference>
<reference evidence="10" key="2">
    <citation type="journal article" date="2010" name="Appl. Environ. Microbiol.">
        <title>Comparative analysis of acidobacterial genomic fragments from terrestrial and aquatic metagenomic libraries, with emphasis on acidobacteria subdivision 6.</title>
        <authorList>
            <person name="Kielak A.M."/>
            <person name="van Veen J.A."/>
            <person name="Kowalchuk G.A."/>
        </authorList>
    </citation>
    <scope>NUCLEOTIDE SEQUENCE</scope>
</reference>
<dbReference type="GO" id="GO:0050136">
    <property type="term" value="F:NADH dehydrogenase (quinone) (non-electrogenic) activity"/>
    <property type="evidence" value="ECO:0007669"/>
    <property type="project" value="UniProtKB-EC"/>
</dbReference>
<dbReference type="EMBL" id="GU260714">
    <property type="protein sequence ID" value="ADC36141.1"/>
    <property type="molecule type" value="Genomic_DNA"/>
</dbReference>
<name>E3T747_9BACT</name>
<organism evidence="10">
    <name type="scientific">uncultured bacterium 162</name>
    <dbReference type="NCBI Taxonomy" id="698381"/>
    <lineage>
        <taxon>Bacteria</taxon>
        <taxon>environmental samples</taxon>
    </lineage>
</organism>
<evidence type="ECO:0000256" key="1">
    <source>
        <dbReference type="ARBA" id="ARBA00005272"/>
    </source>
</evidence>
<keyword evidence="4" id="KW-0274">FAD</keyword>
<dbReference type="InterPro" id="IPR023753">
    <property type="entry name" value="FAD/NAD-binding_dom"/>
</dbReference>
<dbReference type="EC" id="1.6.5.9" evidence="2"/>
<dbReference type="SUPFAM" id="SSF51905">
    <property type="entry name" value="FAD/NAD(P)-binding domain"/>
    <property type="match status" value="1"/>
</dbReference>
<keyword evidence="8" id="KW-0812">Transmembrane</keyword>
<evidence type="ECO:0000256" key="6">
    <source>
        <dbReference type="ARBA" id="ARBA00023027"/>
    </source>
</evidence>
<keyword evidence="5" id="KW-0560">Oxidoreductase</keyword>
<dbReference type="Gene3D" id="3.50.50.100">
    <property type="match status" value="1"/>
</dbReference>
<evidence type="ECO:0000256" key="7">
    <source>
        <dbReference type="ARBA" id="ARBA00047599"/>
    </source>
</evidence>
<proteinExistence type="inferred from homology"/>
<evidence type="ECO:0000313" key="10">
    <source>
        <dbReference type="EMBL" id="ADC36141.1"/>
    </source>
</evidence>
<keyword evidence="8" id="KW-1133">Transmembrane helix</keyword>
<keyword evidence="6" id="KW-0520">NAD</keyword>
<dbReference type="PANTHER" id="PTHR43706:SF47">
    <property type="entry name" value="EXTERNAL NADH-UBIQUINONE OXIDOREDUCTASE 1, MITOCHONDRIAL-RELATED"/>
    <property type="match status" value="1"/>
</dbReference>